<reference evidence="2 4" key="2">
    <citation type="submission" date="2018-06" db="EMBL/GenBank/DDBJ databases">
        <authorList>
            <consortium name="Pathogen Informatics"/>
            <person name="Doyle S."/>
        </authorList>
    </citation>
    <scope>NUCLEOTIDE SEQUENCE [LARGE SCALE GENOMIC DNA]</scope>
    <source>
        <strain evidence="2 4">NCTC11460</strain>
    </source>
</reference>
<dbReference type="PATRIC" id="fig|1261.3.peg.79"/>
<accession>A0A135YRM7</accession>
<sequence>MNNNDCTFINVQGFLPSYYSSFESLVYRNNNDQKDLVKQTKQMTEEELKKLFEFYLENIEDYLNSTKSSVESVYQTVYPIGIDNLSDDFEKDIRNKYKEKSLEYAGEDSRIKAFFELINKDDTDKLNFYIDSKLQYQISHFPPIALNFKLYNNIFCKVTK</sequence>
<name>A0A135YRM7_9FIRM</name>
<dbReference type="AlphaFoldDB" id="A0A135YRM7"/>
<evidence type="ECO:0000313" key="3">
    <source>
        <dbReference type="Proteomes" id="UP000070326"/>
    </source>
</evidence>
<protein>
    <submittedName>
        <fullName evidence="1">Uncharacterized protein</fullName>
    </submittedName>
</protein>
<evidence type="ECO:0000313" key="2">
    <source>
        <dbReference type="EMBL" id="SUB61932.1"/>
    </source>
</evidence>
<dbReference type="Proteomes" id="UP000255101">
    <property type="component" value="Unassembled WGS sequence"/>
</dbReference>
<dbReference type="Proteomes" id="UP000070326">
    <property type="component" value="Unassembled WGS sequence"/>
</dbReference>
<evidence type="ECO:0000313" key="4">
    <source>
        <dbReference type="Proteomes" id="UP000255101"/>
    </source>
</evidence>
<proteinExistence type="predicted"/>
<gene>
    <name evidence="1" type="ORF">HMPREF3195_01108</name>
    <name evidence="2" type="ORF">NCTC11460_01924</name>
</gene>
<evidence type="ECO:0000313" key="1">
    <source>
        <dbReference type="EMBL" id="KXI12047.1"/>
    </source>
</evidence>
<reference evidence="1 3" key="1">
    <citation type="submission" date="2016-02" db="EMBL/GenBank/DDBJ databases">
        <authorList>
            <person name="Wen L."/>
            <person name="He K."/>
            <person name="Yang H."/>
        </authorList>
    </citation>
    <scope>NUCLEOTIDE SEQUENCE [LARGE SCALE GENOMIC DNA]</scope>
    <source>
        <strain evidence="1 3">MJR8628A</strain>
    </source>
</reference>
<organism evidence="1 3">
    <name type="scientific">Peptostreptococcus anaerobius</name>
    <dbReference type="NCBI Taxonomy" id="1261"/>
    <lineage>
        <taxon>Bacteria</taxon>
        <taxon>Bacillati</taxon>
        <taxon>Bacillota</taxon>
        <taxon>Clostridia</taxon>
        <taxon>Peptostreptococcales</taxon>
        <taxon>Peptostreptococcaceae</taxon>
        <taxon>Peptostreptococcus</taxon>
    </lineage>
</organism>
<dbReference type="EMBL" id="UGTB01000004">
    <property type="protein sequence ID" value="SUB61932.1"/>
    <property type="molecule type" value="Genomic_DNA"/>
</dbReference>
<dbReference type="EMBL" id="LSQZ01000060">
    <property type="protein sequence ID" value="KXI12047.1"/>
    <property type="molecule type" value="Genomic_DNA"/>
</dbReference>
<dbReference type="RefSeq" id="WP_002846470.1">
    <property type="nucleotide sequence ID" value="NZ_FOVA01000005.1"/>
</dbReference>